<proteinExistence type="predicted"/>
<dbReference type="InterPro" id="IPR014975">
    <property type="entry name" value="DUF1836"/>
</dbReference>
<evidence type="ECO:0000313" key="1">
    <source>
        <dbReference type="EMBL" id="MCV9886485.1"/>
    </source>
</evidence>
<gene>
    <name evidence="1" type="ORF">OIH86_12635</name>
</gene>
<dbReference type="PANTHER" id="PTHR40056">
    <property type="entry name" value="HYPOTHETICAL CYTOSOLIC PROTEIN"/>
    <property type="match status" value="1"/>
</dbReference>
<evidence type="ECO:0000313" key="2">
    <source>
        <dbReference type="Proteomes" id="UP001526147"/>
    </source>
</evidence>
<reference evidence="1 2" key="1">
    <citation type="submission" date="2022-10" db="EMBL/GenBank/DDBJ databases">
        <title>Draft genome assembly of moderately radiation resistant bacterium Metabacillus halosaccharovorans.</title>
        <authorList>
            <person name="Pal S."/>
            <person name="Gopinathan A."/>
        </authorList>
    </citation>
    <scope>NUCLEOTIDE SEQUENCE [LARGE SCALE GENOMIC DNA]</scope>
    <source>
        <strain evidence="1 2">VITHBRA001</strain>
    </source>
</reference>
<dbReference type="Proteomes" id="UP001526147">
    <property type="component" value="Unassembled WGS sequence"/>
</dbReference>
<protein>
    <submittedName>
        <fullName evidence="1">DUF1836 domain-containing protein</fullName>
    </submittedName>
</protein>
<dbReference type="PANTHER" id="PTHR40056:SF1">
    <property type="entry name" value="DUF1836 DOMAIN-CONTAINING PROTEIN"/>
    <property type="match status" value="1"/>
</dbReference>
<name>A0ABT3DHD8_9BACI</name>
<keyword evidence="2" id="KW-1185">Reference proteome</keyword>
<accession>A0ABT3DHD8</accession>
<dbReference type="RefSeq" id="WP_251683300.1">
    <property type="nucleotide sequence ID" value="NZ_JAMAWP010000007.1"/>
</dbReference>
<dbReference type="Pfam" id="PF08876">
    <property type="entry name" value="DUF1836"/>
    <property type="match status" value="1"/>
</dbReference>
<dbReference type="EMBL" id="JAOYEY010000038">
    <property type="protein sequence ID" value="MCV9886485.1"/>
    <property type="molecule type" value="Genomic_DNA"/>
</dbReference>
<sequence>MSFQLTRVQMTKLLYALKGESVETPIHIIQEALKTSPFTEEVIPNFLIKASNRKNQLEYGLSTNEIVSLANLCELTSLKSTSIQNWIKRDVKELIGQPELGKKYSIEQAAMLLIVRDLKAIFDFERIRNILTEVFNTLSDRSDDLMSPITFYEIYGSVLESLDTSSGNDITLEKRINSKIKFPSQIISNLTNDQCYTIRRILVTTVLAVLASHIQTRAQTYLNDI</sequence>
<organism evidence="1 2">
    <name type="scientific">Metabacillus halosaccharovorans</name>
    <dbReference type="NCBI Taxonomy" id="930124"/>
    <lineage>
        <taxon>Bacteria</taxon>
        <taxon>Bacillati</taxon>
        <taxon>Bacillota</taxon>
        <taxon>Bacilli</taxon>
        <taxon>Bacillales</taxon>
        <taxon>Bacillaceae</taxon>
        <taxon>Metabacillus</taxon>
    </lineage>
</organism>
<comment type="caution">
    <text evidence="1">The sequence shown here is derived from an EMBL/GenBank/DDBJ whole genome shotgun (WGS) entry which is preliminary data.</text>
</comment>